<name>A0AAW4PZ91_9EURY</name>
<evidence type="ECO:0000313" key="2">
    <source>
        <dbReference type="Proteomes" id="UP001430377"/>
    </source>
</evidence>
<comment type="caution">
    <text evidence="1">The sequence shown here is derived from an EMBL/GenBank/DDBJ whole genome shotgun (WGS) entry which is preliminary data.</text>
</comment>
<dbReference type="Proteomes" id="UP001430377">
    <property type="component" value="Unassembled WGS sequence"/>
</dbReference>
<sequence>MQAPSDDSRDAEMAAYERDPYDYDVLSVETDDRRVAIGEWGSDEGYIEVDESATVKRWRWE</sequence>
<accession>A0AAW4PZ91</accession>
<organism evidence="1 2">
    <name type="scientific">Haloarcula rubra</name>
    <dbReference type="NCBI Taxonomy" id="2487747"/>
    <lineage>
        <taxon>Archaea</taxon>
        <taxon>Methanobacteriati</taxon>
        <taxon>Methanobacteriota</taxon>
        <taxon>Stenosarchaea group</taxon>
        <taxon>Halobacteria</taxon>
        <taxon>Halobacteriales</taxon>
        <taxon>Haloarculaceae</taxon>
        <taxon>Haloarcula</taxon>
    </lineage>
</organism>
<proteinExistence type="predicted"/>
<evidence type="ECO:0000313" key="1">
    <source>
        <dbReference type="EMBL" id="MBX0325770.1"/>
    </source>
</evidence>
<protein>
    <submittedName>
        <fullName evidence="1">Uncharacterized protein</fullName>
    </submittedName>
</protein>
<reference evidence="1 2" key="1">
    <citation type="submission" date="2021-06" db="EMBL/GenBank/DDBJ databases">
        <title>Halomicroarcula sp. a new haloarchaeum isolated from saline soil.</title>
        <authorList>
            <person name="Duran-Viseras A."/>
            <person name="Sanchez-Porro C."/>
            <person name="Ventosa A."/>
        </authorList>
    </citation>
    <scope>NUCLEOTIDE SEQUENCE [LARGE SCALE GENOMIC DNA]</scope>
    <source>
        <strain evidence="1 2">F13</strain>
    </source>
</reference>
<dbReference type="RefSeq" id="WP_220620631.1">
    <property type="nucleotide sequence ID" value="NZ_RKLR01000019.1"/>
</dbReference>
<gene>
    <name evidence="1" type="ORF">EGH21_22390</name>
</gene>
<dbReference type="AlphaFoldDB" id="A0AAW4PZ91"/>
<dbReference type="EMBL" id="RKLR01000019">
    <property type="protein sequence ID" value="MBX0325770.1"/>
    <property type="molecule type" value="Genomic_DNA"/>
</dbReference>
<keyword evidence="2" id="KW-1185">Reference proteome</keyword>